<evidence type="ECO:0000313" key="2">
    <source>
        <dbReference type="Proteomes" id="UP001162483"/>
    </source>
</evidence>
<proteinExistence type="predicted"/>
<keyword evidence="2" id="KW-1185">Reference proteome</keyword>
<accession>A0ABN9BZZ7</accession>
<evidence type="ECO:0000313" key="1">
    <source>
        <dbReference type="EMBL" id="CAI9553054.1"/>
    </source>
</evidence>
<protein>
    <submittedName>
        <fullName evidence="1">Uncharacterized protein</fullName>
    </submittedName>
</protein>
<sequence length="53" mass="6400">MCSVSIRYVLSGDKRGELEEGEDQKDRIRHPFYTIQRINPQVHLWPEHFHSYT</sequence>
<dbReference type="EMBL" id="CATNWA010006919">
    <property type="protein sequence ID" value="CAI9553054.1"/>
    <property type="molecule type" value="Genomic_DNA"/>
</dbReference>
<reference evidence="1" key="1">
    <citation type="submission" date="2023-05" db="EMBL/GenBank/DDBJ databases">
        <authorList>
            <person name="Stuckert A."/>
        </authorList>
    </citation>
    <scope>NUCLEOTIDE SEQUENCE</scope>
</reference>
<organism evidence="1 2">
    <name type="scientific">Staurois parvus</name>
    <dbReference type="NCBI Taxonomy" id="386267"/>
    <lineage>
        <taxon>Eukaryota</taxon>
        <taxon>Metazoa</taxon>
        <taxon>Chordata</taxon>
        <taxon>Craniata</taxon>
        <taxon>Vertebrata</taxon>
        <taxon>Euteleostomi</taxon>
        <taxon>Amphibia</taxon>
        <taxon>Batrachia</taxon>
        <taxon>Anura</taxon>
        <taxon>Neobatrachia</taxon>
        <taxon>Ranoidea</taxon>
        <taxon>Ranidae</taxon>
        <taxon>Staurois</taxon>
    </lineage>
</organism>
<comment type="caution">
    <text evidence="1">The sequence shown here is derived from an EMBL/GenBank/DDBJ whole genome shotgun (WGS) entry which is preliminary data.</text>
</comment>
<gene>
    <name evidence="1" type="ORF">SPARVUS_LOCUS3974822</name>
</gene>
<dbReference type="Proteomes" id="UP001162483">
    <property type="component" value="Unassembled WGS sequence"/>
</dbReference>
<name>A0ABN9BZZ7_9NEOB</name>